<organism evidence="1 2">
    <name type="scientific">Gilvirhabdus luticola</name>
    <dbReference type="NCBI Taxonomy" id="3079858"/>
    <lineage>
        <taxon>Bacteria</taxon>
        <taxon>Pseudomonadati</taxon>
        <taxon>Bacteroidota</taxon>
        <taxon>Flavobacteriia</taxon>
        <taxon>Flavobacteriales</taxon>
        <taxon>Flavobacteriaceae</taxon>
        <taxon>Gilvirhabdus</taxon>
    </lineage>
</organism>
<evidence type="ECO:0000313" key="1">
    <source>
        <dbReference type="EMBL" id="MDU8885473.1"/>
    </source>
</evidence>
<accession>A0ABU3U4Z2</accession>
<dbReference type="Proteomes" id="UP001268651">
    <property type="component" value="Unassembled WGS sequence"/>
</dbReference>
<gene>
    <name evidence="1" type="ORF">RXV94_04815</name>
</gene>
<comment type="caution">
    <text evidence="1">The sequence shown here is derived from an EMBL/GenBank/DDBJ whole genome shotgun (WGS) entry which is preliminary data.</text>
</comment>
<dbReference type="InterPro" id="IPR005331">
    <property type="entry name" value="Sulfotransferase"/>
</dbReference>
<reference evidence="1 2" key="1">
    <citation type="submission" date="2023-10" db="EMBL/GenBank/DDBJ databases">
        <title>Marimonas sp. nov. isolated from tidal mud flat.</title>
        <authorList>
            <person name="Jaincy N.J."/>
            <person name="Srinivasan S."/>
            <person name="Lee S.-S."/>
        </authorList>
    </citation>
    <scope>NUCLEOTIDE SEQUENCE [LARGE SCALE GENOMIC DNA]</scope>
    <source>
        <strain evidence="1 2">MJ-SS3</strain>
    </source>
</reference>
<name>A0ABU3U4Z2_9FLAO</name>
<protein>
    <submittedName>
        <fullName evidence="1">Sulfotransferase family 2 domain-containing protein</fullName>
    </submittedName>
</protein>
<dbReference type="EMBL" id="JAWHTF010000002">
    <property type="protein sequence ID" value="MDU8885473.1"/>
    <property type="molecule type" value="Genomic_DNA"/>
</dbReference>
<sequence>MISHKYKCIFIHIPRTAGSSIEKWICGSDWWKIDKQTKHLLASQAKSIYQEYWDSYFKFSFVRNPWDRSVSCLKHPEYFGILFDKRMNFNLYKERFKFPILVEYDYRFYQAKDIVNNRHKENMVYQNILDKEIDFIGTYENLEKDLNFIKRELGIKDKFEIKKSLEKSNNRLAYQKYYDQKSIEEVNSLYKEDILKFNYSFDNIFK</sequence>
<evidence type="ECO:0000313" key="2">
    <source>
        <dbReference type="Proteomes" id="UP001268651"/>
    </source>
</evidence>
<dbReference type="Pfam" id="PF03567">
    <property type="entry name" value="Sulfotransfer_2"/>
    <property type="match status" value="1"/>
</dbReference>
<dbReference type="RefSeq" id="WP_316661353.1">
    <property type="nucleotide sequence ID" value="NZ_JAWHTF010000002.1"/>
</dbReference>
<keyword evidence="2" id="KW-1185">Reference proteome</keyword>
<proteinExistence type="predicted"/>